<dbReference type="EMBL" id="ABIA03000002">
    <property type="protein sequence ID" value="EDQ33830.1"/>
    <property type="molecule type" value="Genomic_DNA"/>
</dbReference>
<dbReference type="InterPro" id="IPR036594">
    <property type="entry name" value="Meth_synthase_dom"/>
</dbReference>
<dbReference type="InterPro" id="IPR036724">
    <property type="entry name" value="Cobalamin-bd_sf"/>
</dbReference>
<evidence type="ECO:0000313" key="2">
    <source>
        <dbReference type="EMBL" id="EDQ33830.1"/>
    </source>
</evidence>
<dbReference type="GO" id="GO:0046872">
    <property type="term" value="F:metal ion binding"/>
    <property type="evidence" value="ECO:0007669"/>
    <property type="project" value="InterPro"/>
</dbReference>
<keyword evidence="3" id="KW-1185">Reference proteome</keyword>
<dbReference type="Gene3D" id="3.40.50.280">
    <property type="entry name" value="Cobalamin-binding domain"/>
    <property type="match status" value="1"/>
</dbReference>
<dbReference type="GO" id="GO:0031419">
    <property type="term" value="F:cobalamin binding"/>
    <property type="evidence" value="ECO:0007669"/>
    <property type="project" value="InterPro"/>
</dbReference>
<evidence type="ECO:0000313" key="3">
    <source>
        <dbReference type="Proteomes" id="UP000004291"/>
    </source>
</evidence>
<protein>
    <recommendedName>
        <fullName evidence="1">B12-binding domain-containing protein</fullName>
    </recommendedName>
</protein>
<accession>A9D479</accession>
<reference evidence="2 3" key="1">
    <citation type="submission" date="2007-10" db="EMBL/GenBank/DDBJ databases">
        <authorList>
            <person name="Wagner-Dobler I."/>
            <person name="Ferriera S."/>
            <person name="Johnson J."/>
            <person name="Kravitz S."/>
            <person name="Beeson K."/>
            <person name="Sutton G."/>
            <person name="Rogers Y.-H."/>
            <person name="Friedman R."/>
            <person name="Frazier M."/>
            <person name="Venter J.C."/>
        </authorList>
    </citation>
    <scope>NUCLEOTIDE SEQUENCE [LARGE SCALE GENOMIC DNA]</scope>
    <source>
        <strain evidence="2 3">DFL-43</strain>
    </source>
</reference>
<gene>
    <name evidence="2" type="ORF">HPDFL43_05235</name>
</gene>
<feature type="domain" description="B12-binding" evidence="1">
    <location>
        <begin position="119"/>
        <end position="245"/>
    </location>
</feature>
<dbReference type="SUPFAM" id="SSF52242">
    <property type="entry name" value="Cobalamin (vitamin B12)-binding domain"/>
    <property type="match status" value="1"/>
</dbReference>
<dbReference type="HOGENOM" id="CLU_045945_3_0_5"/>
<dbReference type="InterPro" id="IPR003759">
    <property type="entry name" value="Cbl-bd_cap"/>
</dbReference>
<dbReference type="Pfam" id="PF02607">
    <property type="entry name" value="B12-binding_2"/>
    <property type="match status" value="1"/>
</dbReference>
<dbReference type="Gene3D" id="1.10.1240.10">
    <property type="entry name" value="Methionine synthase domain"/>
    <property type="match status" value="1"/>
</dbReference>
<dbReference type="Proteomes" id="UP000004291">
    <property type="component" value="Chromosome"/>
</dbReference>
<dbReference type="STRING" id="411684.HPDFL43_05235"/>
<sequence length="245" mass="26535">MLLKQCIDAGHRIGSIFEKSDDELNRLLERSGGGKTRFSDILDRIQMLDNDAVDQILVERFLLLGPSAFAVEYVAPLMKIVGDRWERGDLSVGSEHLISAAVRSLLGSALKLGRGREAALTAVFCTPEGDIHELGTLIAALLAQESGVEIHYFGAQLPVMEISKVVRKLGANAVCLGSTWLSGPDLVNWVGDLRAILPRSVELWVGGAGFAAIRAELPAKTRLFYSLEDLEAFLQGQVAVPRAAQ</sequence>
<dbReference type="eggNOG" id="COG5012">
    <property type="taxonomic scope" value="Bacteria"/>
</dbReference>
<reference evidence="2 3" key="2">
    <citation type="submission" date="2012-06" db="EMBL/GenBank/DDBJ databases">
        <authorList>
            <person name="Fiebig A."/>
        </authorList>
    </citation>
    <scope>NUCLEOTIDE SEQUENCE [LARGE SCALE GENOMIC DNA]</scope>
    <source>
        <strain evidence="2 3">DFL-43</strain>
    </source>
</reference>
<dbReference type="AlphaFoldDB" id="A9D479"/>
<name>A9D479_HOEPD</name>
<dbReference type="PROSITE" id="PS51332">
    <property type="entry name" value="B12_BINDING"/>
    <property type="match status" value="1"/>
</dbReference>
<organism evidence="2 3">
    <name type="scientific">Hoeflea phototrophica (strain DSM 17068 / NCIMB 14078 / DFL-43)</name>
    <dbReference type="NCBI Taxonomy" id="411684"/>
    <lineage>
        <taxon>Bacteria</taxon>
        <taxon>Pseudomonadati</taxon>
        <taxon>Pseudomonadota</taxon>
        <taxon>Alphaproteobacteria</taxon>
        <taxon>Hyphomicrobiales</taxon>
        <taxon>Rhizobiaceae</taxon>
        <taxon>Hoeflea</taxon>
    </lineage>
</organism>
<dbReference type="InterPro" id="IPR006158">
    <property type="entry name" value="Cobalamin-bd"/>
</dbReference>
<comment type="caution">
    <text evidence="2">The sequence shown here is derived from an EMBL/GenBank/DDBJ whole genome shotgun (WGS) entry which is preliminary data.</text>
</comment>
<evidence type="ECO:0000259" key="1">
    <source>
        <dbReference type="PROSITE" id="PS51332"/>
    </source>
</evidence>
<proteinExistence type="predicted"/>